<reference evidence="3" key="1">
    <citation type="submission" date="2019-08" db="EMBL/GenBank/DDBJ databases">
        <authorList>
            <person name="Kucharzyk K."/>
            <person name="Murdoch R.W."/>
            <person name="Higgins S."/>
            <person name="Loffler F."/>
        </authorList>
    </citation>
    <scope>NUCLEOTIDE SEQUENCE</scope>
</reference>
<dbReference type="InterPro" id="IPR011009">
    <property type="entry name" value="Kinase-like_dom_sf"/>
</dbReference>
<dbReference type="EMBL" id="VSSQ01002055">
    <property type="protein sequence ID" value="MPM13021.1"/>
    <property type="molecule type" value="Genomic_DNA"/>
</dbReference>
<proteinExistence type="predicted"/>
<gene>
    <name evidence="3" type="primary">rapZ_4</name>
    <name evidence="3" type="ORF">SDC9_59376</name>
</gene>
<organism evidence="3">
    <name type="scientific">bioreactor metagenome</name>
    <dbReference type="NCBI Taxonomy" id="1076179"/>
    <lineage>
        <taxon>unclassified sequences</taxon>
        <taxon>metagenomes</taxon>
        <taxon>ecological metagenomes</taxon>
    </lineage>
</organism>
<accession>A0A644XB85</accession>
<dbReference type="Gene3D" id="3.90.1200.10">
    <property type="match status" value="1"/>
</dbReference>
<evidence type="ECO:0000259" key="2">
    <source>
        <dbReference type="Pfam" id="PF22740"/>
    </source>
</evidence>
<dbReference type="AlphaFoldDB" id="A0A644XB85"/>
<dbReference type="InterPro" id="IPR053931">
    <property type="entry name" value="RapZ_C"/>
</dbReference>
<comment type="caution">
    <text evidence="3">The sequence shown here is derived from an EMBL/GenBank/DDBJ whole genome shotgun (WGS) entry which is preliminary data.</text>
</comment>
<dbReference type="Pfam" id="PF01636">
    <property type="entry name" value="APH"/>
    <property type="match status" value="1"/>
</dbReference>
<evidence type="ECO:0000313" key="3">
    <source>
        <dbReference type="EMBL" id="MPM13021.1"/>
    </source>
</evidence>
<sequence length="470" mass="54446">MHPDLLQKIASDVFKATATRVTMLPASGSSRKYYRIEFSDGKTILAAENAEIRENKAFIAFAKHFRTEGLPVPEILHEQPDGRIYFQSDLGNTTLYEFLSENGTESGVVKKLYKKAVDNLLRFQFCTPPDYSLCFPRDRFDRTSMMWDLNYFKYYFLKLAGIPFDEQLLEHDFSLFCDTLAGVPSDFFMYRDFQSRNIMVCEEELSFIDFQGGRRGALQYDVASLLYDAKANLSNEFRNEILEYYCNRLEELHPELSEQFRTYFHHFVLLRIMQAFGAYGYRGYYEKKSHFLQSVPLAAANLRHLLKIIEFGQEFPELEKVWTYISDKFTDSDSEKQENGILQIDLSSFSYRKGYPSGSVDHGGGFVFDCRALPNPGREERFKTHTGKDTDVIGWLDEKEAVSRFIQSCSDLVCLSVDNYLERKFGHLSVAFGCTGGQHRSVYCTEHLAEILEKKYGSRIRILLTHRELS</sequence>
<dbReference type="SUPFAM" id="SSF56112">
    <property type="entry name" value="Protein kinase-like (PK-like)"/>
    <property type="match status" value="1"/>
</dbReference>
<dbReference type="GO" id="GO:0005524">
    <property type="term" value="F:ATP binding"/>
    <property type="evidence" value="ECO:0007669"/>
    <property type="project" value="InterPro"/>
</dbReference>
<evidence type="ECO:0000259" key="1">
    <source>
        <dbReference type="Pfam" id="PF01636"/>
    </source>
</evidence>
<dbReference type="InterPro" id="IPR005337">
    <property type="entry name" value="RapZ-like"/>
</dbReference>
<name>A0A644XB85_9ZZZZ</name>
<dbReference type="Pfam" id="PF22740">
    <property type="entry name" value="PapZ_C"/>
    <property type="match status" value="1"/>
</dbReference>
<dbReference type="PANTHER" id="PTHR30448">
    <property type="entry name" value="RNASE ADAPTER PROTEIN RAPZ"/>
    <property type="match status" value="1"/>
</dbReference>
<protein>
    <submittedName>
        <fullName evidence="3">RNase adapter protein RapZ</fullName>
    </submittedName>
</protein>
<dbReference type="PANTHER" id="PTHR30448:SF0">
    <property type="entry name" value="RNASE ADAPTER PROTEIN RAPZ"/>
    <property type="match status" value="1"/>
</dbReference>
<dbReference type="InterPro" id="IPR002575">
    <property type="entry name" value="Aminoglycoside_PTrfase"/>
</dbReference>
<feature type="domain" description="RapZ C-terminal" evidence="2">
    <location>
        <begin position="343"/>
        <end position="469"/>
    </location>
</feature>
<dbReference type="Gene3D" id="3.30.200.20">
    <property type="entry name" value="Phosphorylase Kinase, domain 1"/>
    <property type="match status" value="1"/>
</dbReference>
<feature type="domain" description="Aminoglycoside phosphotransferase" evidence="1">
    <location>
        <begin position="26"/>
        <end position="250"/>
    </location>
</feature>